<proteinExistence type="predicted"/>
<organism evidence="1 2">
    <name type="scientific">Candidatus Mycoplasma haematobovis</name>
    <dbReference type="NCBI Taxonomy" id="432608"/>
    <lineage>
        <taxon>Bacteria</taxon>
        <taxon>Bacillati</taxon>
        <taxon>Mycoplasmatota</taxon>
        <taxon>Mollicutes</taxon>
        <taxon>Mycoplasmataceae</taxon>
        <taxon>Mycoplasma</taxon>
    </lineage>
</organism>
<accession>A0A1A9QD87</accession>
<evidence type="ECO:0000313" key="1">
    <source>
        <dbReference type="EMBL" id="OAL09915.1"/>
    </source>
</evidence>
<comment type="caution">
    <text evidence="1">The sequence shown here is derived from an EMBL/GenBank/DDBJ whole genome shotgun (WGS) entry which is preliminary data.</text>
</comment>
<dbReference type="EMBL" id="LWUJ01000012">
    <property type="protein sequence ID" value="OAL09915.1"/>
    <property type="molecule type" value="Genomic_DNA"/>
</dbReference>
<protein>
    <submittedName>
        <fullName evidence="1">Uncharacterized protein</fullName>
    </submittedName>
</protein>
<evidence type="ECO:0000313" key="2">
    <source>
        <dbReference type="Proteomes" id="UP000077623"/>
    </source>
</evidence>
<dbReference type="RefSeq" id="WP_187150302.1">
    <property type="nucleotide sequence ID" value="NZ_LWUJ01000012.1"/>
</dbReference>
<dbReference type="AlphaFoldDB" id="A0A1A9QD87"/>
<keyword evidence="2" id="KW-1185">Reference proteome</keyword>
<dbReference type="Proteomes" id="UP000077623">
    <property type="component" value="Unassembled WGS sequence"/>
</dbReference>
<name>A0A1A9QD87_9MOLU</name>
<dbReference type="STRING" id="432608.A6V39_03320"/>
<sequence length="202" mass="22382">MSPTTLKVSLMAGGFATVSGLGSATYLLTRSTIEQQLIGEGLKLIKDVNDYKFILFTHKNNQELKTAISKDNLDLNQEAEVKKWCENNLKKWTTDSLLKNAREWCVIPKVKTLKDKLSSKLKTGKDWQEHFKSLASVSGTSNNKFLTTLNASFSGANLNQTSPNGGAKLAEWCTSALNQKIYEVDSTNKTEENILAWCLNGS</sequence>
<gene>
    <name evidence="1" type="ORF">A6V39_03320</name>
</gene>
<reference evidence="2" key="1">
    <citation type="submission" date="2016-04" db="EMBL/GenBank/DDBJ databases">
        <authorList>
            <person name="Quiroz-Castaneda R.E."/>
            <person name="Martinez-Ocampo F."/>
        </authorList>
    </citation>
    <scope>NUCLEOTIDE SEQUENCE [LARGE SCALE GENOMIC DNA]</scope>
    <source>
        <strain evidence="2">INIFAP01</strain>
    </source>
</reference>